<proteinExistence type="predicted"/>
<evidence type="ECO:0000313" key="3">
    <source>
        <dbReference type="Proteomes" id="UP000237819"/>
    </source>
</evidence>
<sequence length="60" mass="6978">MILFAVLTFLGYVAIEAVIWSVNDTDQNGALRKGIWWWIHFVFCVCVVLAFAVSFILHFW</sequence>
<evidence type="ECO:0000256" key="1">
    <source>
        <dbReference type="SAM" id="Phobius"/>
    </source>
</evidence>
<comment type="caution">
    <text evidence="2">The sequence shown here is derived from an EMBL/GenBank/DDBJ whole genome shotgun (WGS) entry which is preliminary data.</text>
</comment>
<feature type="transmembrane region" description="Helical" evidence="1">
    <location>
        <begin position="37"/>
        <end position="59"/>
    </location>
</feature>
<dbReference type="AlphaFoldDB" id="A0A2S8GPI2"/>
<accession>A0A2S8GPI2</accession>
<gene>
    <name evidence="2" type="ORF">C5Y93_10135</name>
</gene>
<name>A0A2S8GPI2_9BACT</name>
<reference evidence="2 3" key="1">
    <citation type="submission" date="2018-02" db="EMBL/GenBank/DDBJ databases">
        <title>Comparative genomes isolates from brazilian mangrove.</title>
        <authorList>
            <person name="Araujo J.E."/>
            <person name="Taketani R.G."/>
            <person name="Silva M.C.P."/>
            <person name="Loureco M.V."/>
            <person name="Andreote F.D."/>
        </authorList>
    </citation>
    <scope>NUCLEOTIDE SEQUENCE [LARGE SCALE GENOMIC DNA]</scope>
    <source>
        <strain evidence="2 3">Nap-Phe MGV</strain>
    </source>
</reference>
<organism evidence="2 3">
    <name type="scientific">Blastopirellula marina</name>
    <dbReference type="NCBI Taxonomy" id="124"/>
    <lineage>
        <taxon>Bacteria</taxon>
        <taxon>Pseudomonadati</taxon>
        <taxon>Planctomycetota</taxon>
        <taxon>Planctomycetia</taxon>
        <taxon>Pirellulales</taxon>
        <taxon>Pirellulaceae</taxon>
        <taxon>Blastopirellula</taxon>
    </lineage>
</organism>
<keyword evidence="1" id="KW-0812">Transmembrane</keyword>
<dbReference type="Proteomes" id="UP000237819">
    <property type="component" value="Unassembled WGS sequence"/>
</dbReference>
<keyword evidence="1" id="KW-0472">Membrane</keyword>
<dbReference type="EMBL" id="PUHZ01000010">
    <property type="protein sequence ID" value="PQO46332.1"/>
    <property type="molecule type" value="Genomic_DNA"/>
</dbReference>
<keyword evidence="1" id="KW-1133">Transmembrane helix</keyword>
<protein>
    <submittedName>
        <fullName evidence="2">Uncharacterized protein</fullName>
    </submittedName>
</protein>
<evidence type="ECO:0000313" key="2">
    <source>
        <dbReference type="EMBL" id="PQO46332.1"/>
    </source>
</evidence>